<feature type="transmembrane region" description="Helical" evidence="12">
    <location>
        <begin position="42"/>
        <end position="60"/>
    </location>
</feature>
<feature type="transmembrane region" description="Helical" evidence="12">
    <location>
        <begin position="393"/>
        <end position="417"/>
    </location>
</feature>
<reference evidence="13" key="1">
    <citation type="submission" date="2019-08" db="EMBL/GenBank/DDBJ databases">
        <authorList>
            <person name="Kucharzyk K."/>
            <person name="Murdoch R.W."/>
            <person name="Higgins S."/>
            <person name="Loffler F."/>
        </authorList>
    </citation>
    <scope>NUCLEOTIDE SEQUENCE</scope>
</reference>
<evidence type="ECO:0000256" key="5">
    <source>
        <dbReference type="ARBA" id="ARBA00022519"/>
    </source>
</evidence>
<feature type="transmembrane region" description="Helical" evidence="12">
    <location>
        <begin position="138"/>
        <end position="163"/>
    </location>
</feature>
<keyword evidence="3" id="KW-0813">Transport</keyword>
<dbReference type="InterPro" id="IPR004772">
    <property type="entry name" value="TrkH"/>
</dbReference>
<feature type="transmembrane region" description="Helical" evidence="12">
    <location>
        <begin position="455"/>
        <end position="478"/>
    </location>
</feature>
<evidence type="ECO:0000256" key="10">
    <source>
        <dbReference type="ARBA" id="ARBA00023065"/>
    </source>
</evidence>
<feature type="transmembrane region" description="Helical" evidence="12">
    <location>
        <begin position="423"/>
        <end position="443"/>
    </location>
</feature>
<keyword evidence="8" id="KW-0630">Potassium</keyword>
<evidence type="ECO:0000256" key="3">
    <source>
        <dbReference type="ARBA" id="ARBA00022448"/>
    </source>
</evidence>
<evidence type="ECO:0000256" key="7">
    <source>
        <dbReference type="ARBA" id="ARBA00022692"/>
    </source>
</evidence>
<evidence type="ECO:0000313" key="13">
    <source>
        <dbReference type="EMBL" id="MPM16861.1"/>
    </source>
</evidence>
<evidence type="ECO:0000256" key="8">
    <source>
        <dbReference type="ARBA" id="ARBA00022958"/>
    </source>
</evidence>
<accession>A0A644XM17</accession>
<organism evidence="13">
    <name type="scientific">bioreactor metagenome</name>
    <dbReference type="NCBI Taxonomy" id="1076179"/>
    <lineage>
        <taxon>unclassified sequences</taxon>
        <taxon>metagenomes</taxon>
        <taxon>ecological metagenomes</taxon>
    </lineage>
</organism>
<comment type="similarity">
    <text evidence="2">Belongs to the TrkH potassium transport family.</text>
</comment>
<dbReference type="InterPro" id="IPR003445">
    <property type="entry name" value="Cat_transpt"/>
</dbReference>
<keyword evidence="6" id="KW-0633">Potassium transport</keyword>
<feature type="transmembrane region" description="Helical" evidence="12">
    <location>
        <begin position="238"/>
        <end position="256"/>
    </location>
</feature>
<name>A0A644XM17_9ZZZZ</name>
<dbReference type="Pfam" id="PF02386">
    <property type="entry name" value="TrkH"/>
    <property type="match status" value="1"/>
</dbReference>
<comment type="caution">
    <text evidence="13">The sequence shown here is derived from an EMBL/GenBank/DDBJ whole genome shotgun (WGS) entry which is preliminary data.</text>
</comment>
<evidence type="ECO:0000256" key="2">
    <source>
        <dbReference type="ARBA" id="ARBA00009137"/>
    </source>
</evidence>
<keyword evidence="10" id="KW-0406">Ion transport</keyword>
<comment type="subcellular location">
    <subcellularLocation>
        <location evidence="1">Cell inner membrane</location>
        <topology evidence="1">Multi-pass membrane protein</topology>
    </subcellularLocation>
</comment>
<feature type="transmembrane region" description="Helical" evidence="12">
    <location>
        <begin position="335"/>
        <end position="363"/>
    </location>
</feature>
<feature type="transmembrane region" description="Helical" evidence="12">
    <location>
        <begin position="276"/>
        <end position="293"/>
    </location>
</feature>
<dbReference type="GO" id="GO:0015379">
    <property type="term" value="F:potassium:chloride symporter activity"/>
    <property type="evidence" value="ECO:0007669"/>
    <property type="project" value="InterPro"/>
</dbReference>
<feature type="transmembrane region" description="Helical" evidence="12">
    <location>
        <begin position="12"/>
        <end position="30"/>
    </location>
</feature>
<keyword evidence="4" id="KW-1003">Cell membrane</keyword>
<dbReference type="EMBL" id="VSSQ01002691">
    <property type="protein sequence ID" value="MPM16861.1"/>
    <property type="molecule type" value="Genomic_DNA"/>
</dbReference>
<keyword evidence="9 12" id="KW-1133">Transmembrane helix</keyword>
<gene>
    <name evidence="13" type="primary">trkH_21</name>
    <name evidence="13" type="ORF">SDC9_63243</name>
</gene>
<feature type="transmembrane region" description="Helical" evidence="12">
    <location>
        <begin position="72"/>
        <end position="98"/>
    </location>
</feature>
<dbReference type="PANTHER" id="PTHR32024:SF2">
    <property type="entry name" value="TRK SYSTEM POTASSIUM UPTAKE PROTEIN TRKG-RELATED"/>
    <property type="match status" value="1"/>
</dbReference>
<evidence type="ECO:0000256" key="12">
    <source>
        <dbReference type="SAM" id="Phobius"/>
    </source>
</evidence>
<keyword evidence="5" id="KW-0997">Cell inner membrane</keyword>
<feature type="transmembrane region" description="Helical" evidence="12">
    <location>
        <begin position="184"/>
        <end position="202"/>
    </location>
</feature>
<sequence>MINWRLDLRLLAFIELFIGILMLIPTTLAYRYQEADALRGFLIAYLAIAVFCSTSLILTGKPKTKTMYARDGYLVVTLTWMIATAFSAIPLAASGAYVDYSSAYFEVMSGFTTTGATVLPEIESLPKAILFWRSQTNWLGGMGIVVLFVALLPALGVSGTLLVGAESVGPTKDKLTPKIKNTALILWSIYIGFSVLQTILLLLGGLNLYDAVTVTFSTMAAAGFCVKNSSIGTFGSAYVDIVVTLFMLVSGANFALYYKALSGKLSSVLKDGELRVYLGIWAVVSLLAALKLFTSNTYDTFAQSLRYSTFQTASILTTTGFATANYIHWPAFTQVLLFLLFFIGGSAGSAGGGVKVIRIVALFKMGRAQIKHRIHPRGVFQVRVGQTTFREELLVSIATFFGVYILTGVVGAVVISLSGADPLTSFAASFLCLGNIGIGFGEVGPAGNFAFLPSWIKWFCSFLMLVGRLELFTVYVLFSKHFWKH</sequence>
<evidence type="ECO:0000256" key="6">
    <source>
        <dbReference type="ARBA" id="ARBA00022538"/>
    </source>
</evidence>
<evidence type="ECO:0000256" key="4">
    <source>
        <dbReference type="ARBA" id="ARBA00022475"/>
    </source>
</evidence>
<protein>
    <submittedName>
        <fullName evidence="13">Trk system potassium uptake protein TrkH</fullName>
    </submittedName>
</protein>
<evidence type="ECO:0000256" key="1">
    <source>
        <dbReference type="ARBA" id="ARBA00004429"/>
    </source>
</evidence>
<dbReference type="AlphaFoldDB" id="A0A644XM17"/>
<evidence type="ECO:0000256" key="11">
    <source>
        <dbReference type="ARBA" id="ARBA00023136"/>
    </source>
</evidence>
<dbReference type="PIRSF" id="PIRSF006247">
    <property type="entry name" value="TrkH"/>
    <property type="match status" value="1"/>
</dbReference>
<dbReference type="PANTHER" id="PTHR32024">
    <property type="entry name" value="TRK SYSTEM POTASSIUM UPTAKE PROTEIN TRKG-RELATED"/>
    <property type="match status" value="1"/>
</dbReference>
<proteinExistence type="inferred from homology"/>
<keyword evidence="7 12" id="KW-0812">Transmembrane</keyword>
<evidence type="ECO:0000256" key="9">
    <source>
        <dbReference type="ARBA" id="ARBA00022989"/>
    </source>
</evidence>
<keyword evidence="11 12" id="KW-0472">Membrane</keyword>
<dbReference type="GO" id="GO:0005886">
    <property type="term" value="C:plasma membrane"/>
    <property type="evidence" value="ECO:0007669"/>
    <property type="project" value="UniProtKB-SubCell"/>
</dbReference>